<protein>
    <submittedName>
        <fullName evidence="2">Uncharacterized protein</fullName>
    </submittedName>
</protein>
<evidence type="ECO:0000313" key="1">
    <source>
        <dbReference type="EMBL" id="KAK7315975.1"/>
    </source>
</evidence>
<sequence>MIQVPTCPLYVSELMLVMAAASLETPFKHLAGLYMFQGLCHQHTVQGLDRSMELSVWAGVAFTVTAVLRVQQTDTDLSLIHSHRDLQDLGPSANLIKVFSLIKFKKLLVILLDQKLKPDLGPEATTSQISSSGTKPELDTCLPLLQTKVKLGTSHWHQLTLTW</sequence>
<reference evidence="2 3" key="1">
    <citation type="submission" date="2024-01" db="EMBL/GenBank/DDBJ databases">
        <title>The genomes of 5 underutilized Papilionoideae crops provide insights into root nodulation and disease resistanc.</title>
        <authorList>
            <person name="Jiang F."/>
        </authorList>
    </citation>
    <scope>NUCLEOTIDE SEQUENCE [LARGE SCALE GENOMIC DNA]</scope>
    <source>
        <strain evidence="2">LVBAO_FW01</strain>
        <tissue evidence="2">Leaves</tissue>
    </source>
</reference>
<keyword evidence="3" id="KW-1185">Reference proteome</keyword>
<evidence type="ECO:0000313" key="3">
    <source>
        <dbReference type="Proteomes" id="UP001367508"/>
    </source>
</evidence>
<name>A0AAN9KFQ1_CANGL</name>
<gene>
    <name evidence="1" type="ORF">VNO77_34560</name>
    <name evidence="2" type="ORF">VNO77_34561</name>
</gene>
<dbReference type="EMBL" id="JAYMYQ010000008">
    <property type="protein sequence ID" value="KAK7315975.1"/>
    <property type="molecule type" value="Genomic_DNA"/>
</dbReference>
<evidence type="ECO:0000313" key="2">
    <source>
        <dbReference type="EMBL" id="KAK7315976.1"/>
    </source>
</evidence>
<comment type="caution">
    <text evidence="2">The sequence shown here is derived from an EMBL/GenBank/DDBJ whole genome shotgun (WGS) entry which is preliminary data.</text>
</comment>
<dbReference type="AlphaFoldDB" id="A0AAN9KFQ1"/>
<accession>A0AAN9KFQ1</accession>
<dbReference type="Proteomes" id="UP001367508">
    <property type="component" value="Unassembled WGS sequence"/>
</dbReference>
<dbReference type="EMBL" id="JAYMYQ010000008">
    <property type="protein sequence ID" value="KAK7315976.1"/>
    <property type="molecule type" value="Genomic_DNA"/>
</dbReference>
<proteinExistence type="predicted"/>
<organism evidence="2 3">
    <name type="scientific">Canavalia gladiata</name>
    <name type="common">Sword bean</name>
    <name type="synonym">Dolichos gladiatus</name>
    <dbReference type="NCBI Taxonomy" id="3824"/>
    <lineage>
        <taxon>Eukaryota</taxon>
        <taxon>Viridiplantae</taxon>
        <taxon>Streptophyta</taxon>
        <taxon>Embryophyta</taxon>
        <taxon>Tracheophyta</taxon>
        <taxon>Spermatophyta</taxon>
        <taxon>Magnoliopsida</taxon>
        <taxon>eudicotyledons</taxon>
        <taxon>Gunneridae</taxon>
        <taxon>Pentapetalae</taxon>
        <taxon>rosids</taxon>
        <taxon>fabids</taxon>
        <taxon>Fabales</taxon>
        <taxon>Fabaceae</taxon>
        <taxon>Papilionoideae</taxon>
        <taxon>50 kb inversion clade</taxon>
        <taxon>NPAAA clade</taxon>
        <taxon>indigoferoid/millettioid clade</taxon>
        <taxon>Phaseoleae</taxon>
        <taxon>Canavalia</taxon>
    </lineage>
</organism>